<dbReference type="EMBL" id="NEXE01000087">
    <property type="protein sequence ID" value="PSN89784.1"/>
    <property type="molecule type" value="Genomic_DNA"/>
</dbReference>
<dbReference type="AlphaFoldDB" id="A0A2R6ATT8"/>
<feature type="transmembrane region" description="Helical" evidence="1">
    <location>
        <begin position="125"/>
        <end position="143"/>
    </location>
</feature>
<feature type="transmembrane region" description="Helical" evidence="1">
    <location>
        <begin position="89"/>
        <end position="113"/>
    </location>
</feature>
<reference evidence="2 3" key="1">
    <citation type="submission" date="2017-04" db="EMBL/GenBank/DDBJ databases">
        <title>Novel microbial lineages endemic to geothermal iron-oxide mats fill important gaps in the evolutionary history of Archaea.</title>
        <authorList>
            <person name="Jay Z.J."/>
            <person name="Beam J.P."/>
            <person name="Dlakic M."/>
            <person name="Rusch D.B."/>
            <person name="Kozubal M.A."/>
            <person name="Inskeep W.P."/>
        </authorList>
    </citation>
    <scope>NUCLEOTIDE SEQUENCE [LARGE SCALE GENOMIC DNA]</scope>
    <source>
        <strain evidence="2">OSP_D</strain>
    </source>
</reference>
<organism evidence="2 3">
    <name type="scientific">Candidatus Marsarchaeota G2 archaeon OSP_D</name>
    <dbReference type="NCBI Taxonomy" id="1978157"/>
    <lineage>
        <taxon>Archaea</taxon>
        <taxon>Candidatus Marsarchaeota</taxon>
        <taxon>Candidatus Marsarchaeota group 2</taxon>
    </lineage>
</organism>
<name>A0A2R6ATT8_9ARCH</name>
<keyword evidence="1" id="KW-0812">Transmembrane</keyword>
<sequence>MNGVSSSRFKRCQALIIAQLVLLSVQGWSGDFVNVFVTTTPRHGVMSLVGVLGLIESGGGFLVWHGVEGVVIVVLGATILTLSFKHHRGVVVSALLALLSVVSAGIGGVMFVASGFSAGGASMQMGGSFIAAYALYFIVLYYTK</sequence>
<keyword evidence="1" id="KW-1133">Transmembrane helix</keyword>
<evidence type="ECO:0000313" key="2">
    <source>
        <dbReference type="EMBL" id="PSN89784.1"/>
    </source>
</evidence>
<comment type="caution">
    <text evidence="2">The sequence shown here is derived from an EMBL/GenBank/DDBJ whole genome shotgun (WGS) entry which is preliminary data.</text>
</comment>
<dbReference type="Proteomes" id="UP000240322">
    <property type="component" value="Unassembled WGS sequence"/>
</dbReference>
<accession>A0A2R6ATT8</accession>
<evidence type="ECO:0000256" key="1">
    <source>
        <dbReference type="SAM" id="Phobius"/>
    </source>
</evidence>
<feature type="transmembrane region" description="Helical" evidence="1">
    <location>
        <begin position="62"/>
        <end position="82"/>
    </location>
</feature>
<protein>
    <submittedName>
        <fullName evidence="2">Uncharacterized protein</fullName>
    </submittedName>
</protein>
<evidence type="ECO:0000313" key="3">
    <source>
        <dbReference type="Proteomes" id="UP000240322"/>
    </source>
</evidence>
<gene>
    <name evidence="2" type="ORF">B9Q03_08150</name>
</gene>
<keyword evidence="1" id="KW-0472">Membrane</keyword>
<proteinExistence type="predicted"/>